<dbReference type="AlphaFoldDB" id="A0A178Z209"/>
<evidence type="ECO:0000313" key="3">
    <source>
        <dbReference type="Proteomes" id="UP000078343"/>
    </source>
</evidence>
<dbReference type="EMBL" id="LVYI01000019">
    <property type="protein sequence ID" value="OAP53842.1"/>
    <property type="molecule type" value="Genomic_DNA"/>
</dbReference>
<accession>A0A178Z209</accession>
<organism evidence="2 3">
    <name type="scientific">Fonsecaea erecta</name>
    <dbReference type="NCBI Taxonomy" id="1367422"/>
    <lineage>
        <taxon>Eukaryota</taxon>
        <taxon>Fungi</taxon>
        <taxon>Dikarya</taxon>
        <taxon>Ascomycota</taxon>
        <taxon>Pezizomycotina</taxon>
        <taxon>Eurotiomycetes</taxon>
        <taxon>Chaetothyriomycetidae</taxon>
        <taxon>Chaetothyriales</taxon>
        <taxon>Herpotrichiellaceae</taxon>
        <taxon>Fonsecaea</taxon>
    </lineage>
</organism>
<keyword evidence="3" id="KW-1185">Reference proteome</keyword>
<evidence type="ECO:0000313" key="2">
    <source>
        <dbReference type="EMBL" id="OAP53842.1"/>
    </source>
</evidence>
<sequence length="391" mass="45009">MDPRSSDAPEPGAPWRALDSLSVSGDKACAPQPSSPQQSNSQPPTHSDQLQEVLGLAEDVATDKLHLTPDDEPIKFTISQESWLKLQEDPNFDLCTERNIFRVFFDSSRRLVTIMPPPSQRHQSFIRFLTKLGYKTIFDTTPTLASKILIDTGMVVQTITGEYESSEKVPDLVVKWKKDMYNIGDHTIVEVGNTQPLNDLRYLARLYLNGDTHIQRVILIDITETPRFRSLKSIDTSQEFRRDERTGAIWFGNVKVVGETKILWEVWERDTAGVPQPTFQEVFAFGEMPSRSLPFLTITSEGVYGDATTWRGVDTSITPQMIKNFWMENWANSSYEDARRRMFPLLETYARLTATNDYRVRRRTKEPTGSYYADFDRESDQYLQRQQFHLL</sequence>
<feature type="region of interest" description="Disordered" evidence="1">
    <location>
        <begin position="1"/>
        <end position="49"/>
    </location>
</feature>
<proteinExistence type="predicted"/>
<dbReference type="OrthoDB" id="76567at2759"/>
<reference evidence="2 3" key="1">
    <citation type="submission" date="2016-04" db="EMBL/GenBank/DDBJ databases">
        <title>Draft genome of Fonsecaea erecta CBS 125763.</title>
        <authorList>
            <person name="Weiss V.A."/>
            <person name="Vicente V.A."/>
            <person name="Raittz R.T."/>
            <person name="Moreno L.F."/>
            <person name="De Souza E.M."/>
            <person name="Pedrosa F.O."/>
            <person name="Steffens M.B."/>
            <person name="Faoro H."/>
            <person name="Tadra-Sfeir M.Z."/>
            <person name="Najafzadeh M.J."/>
            <person name="Felipe M.S."/>
            <person name="Teixeira M."/>
            <person name="Sun J."/>
            <person name="Xi L."/>
            <person name="Gomes R."/>
            <person name="De Azevedo C.M."/>
            <person name="Salgado C.G."/>
            <person name="Da Silva M.B."/>
            <person name="Nascimento M.F."/>
            <person name="Queiroz-Telles F."/>
            <person name="Attili D.S."/>
            <person name="Gorbushina A."/>
        </authorList>
    </citation>
    <scope>NUCLEOTIDE SEQUENCE [LARGE SCALE GENOMIC DNA]</scope>
    <source>
        <strain evidence="2 3">CBS 125763</strain>
    </source>
</reference>
<dbReference type="GeneID" id="30016132"/>
<comment type="caution">
    <text evidence="2">The sequence shown here is derived from an EMBL/GenBank/DDBJ whole genome shotgun (WGS) entry which is preliminary data.</text>
</comment>
<gene>
    <name evidence="2" type="ORF">AYL99_11965</name>
</gene>
<dbReference type="RefSeq" id="XP_018687209.1">
    <property type="nucleotide sequence ID" value="XM_018843469.1"/>
</dbReference>
<protein>
    <submittedName>
        <fullName evidence="2">Uncharacterized protein</fullName>
    </submittedName>
</protein>
<dbReference type="Proteomes" id="UP000078343">
    <property type="component" value="Unassembled WGS sequence"/>
</dbReference>
<name>A0A178Z209_9EURO</name>
<feature type="compositionally biased region" description="Low complexity" evidence="1">
    <location>
        <begin position="31"/>
        <end position="44"/>
    </location>
</feature>
<evidence type="ECO:0000256" key="1">
    <source>
        <dbReference type="SAM" id="MobiDB-lite"/>
    </source>
</evidence>